<protein>
    <recommendedName>
        <fullName evidence="11">Flagellar motor switch phosphatase FliY</fullName>
    </recommendedName>
</protein>
<organism evidence="9 10">
    <name type="scientific">Bacillus cereus (strain VD014)</name>
    <dbReference type="NCBI Taxonomy" id="1053223"/>
    <lineage>
        <taxon>Bacteria</taxon>
        <taxon>Bacillati</taxon>
        <taxon>Bacillota</taxon>
        <taxon>Bacilli</taxon>
        <taxon>Bacillales</taxon>
        <taxon>Bacillaceae</taxon>
        <taxon>Bacillus</taxon>
        <taxon>Bacillus cereus group</taxon>
    </lineage>
</organism>
<keyword evidence="5" id="KW-0283">Flagellar rotation</keyword>
<comment type="caution">
    <text evidence="9">The sequence shown here is derived from an EMBL/GenBank/DDBJ whole genome shotgun (WGS) entry which is preliminary data.</text>
</comment>
<dbReference type="GO" id="GO:0016787">
    <property type="term" value="F:hydrolase activity"/>
    <property type="evidence" value="ECO:0007669"/>
    <property type="project" value="InterPro"/>
</dbReference>
<evidence type="ECO:0000259" key="7">
    <source>
        <dbReference type="Pfam" id="PF01052"/>
    </source>
</evidence>
<dbReference type="AlphaFoldDB" id="A0A9W5NRC4"/>
<evidence type="ECO:0000256" key="2">
    <source>
        <dbReference type="ARBA" id="ARBA00009226"/>
    </source>
</evidence>
<evidence type="ECO:0000313" key="10">
    <source>
        <dbReference type="Proteomes" id="UP000006607"/>
    </source>
</evidence>
<evidence type="ECO:0000259" key="8">
    <source>
        <dbReference type="Pfam" id="PF04509"/>
    </source>
</evidence>
<dbReference type="InterPro" id="IPR001543">
    <property type="entry name" value="FliN-like_C"/>
</dbReference>
<evidence type="ECO:0008006" key="11">
    <source>
        <dbReference type="Google" id="ProtNLM"/>
    </source>
</evidence>
<dbReference type="EMBL" id="AHER01000023">
    <property type="protein sequence ID" value="EJR24071.1"/>
    <property type="molecule type" value="Genomic_DNA"/>
</dbReference>
<dbReference type="Pfam" id="PF01052">
    <property type="entry name" value="FliMN_C"/>
    <property type="match status" value="1"/>
</dbReference>
<feature type="domain" description="CheC-like protein" evidence="8">
    <location>
        <begin position="245"/>
        <end position="280"/>
    </location>
</feature>
<dbReference type="Pfam" id="PF04509">
    <property type="entry name" value="CheC"/>
    <property type="match status" value="4"/>
</dbReference>
<dbReference type="PANTHER" id="PTHR43484:SF1">
    <property type="entry name" value="FLAGELLAR MOTOR SWITCH PROTEIN FLIN"/>
    <property type="match status" value="1"/>
</dbReference>
<keyword evidence="4" id="KW-0145">Chemotaxis</keyword>
<evidence type="ECO:0000256" key="4">
    <source>
        <dbReference type="ARBA" id="ARBA00022500"/>
    </source>
</evidence>
<evidence type="ECO:0000256" key="5">
    <source>
        <dbReference type="ARBA" id="ARBA00022779"/>
    </source>
</evidence>
<evidence type="ECO:0000313" key="9">
    <source>
        <dbReference type="EMBL" id="EJR24071.1"/>
    </source>
</evidence>
<evidence type="ECO:0000256" key="3">
    <source>
        <dbReference type="ARBA" id="ARBA00022475"/>
    </source>
</evidence>
<name>A0A9W5NRC4_BACC8</name>
<dbReference type="GO" id="GO:0003774">
    <property type="term" value="F:cytoskeletal motor activity"/>
    <property type="evidence" value="ECO:0007669"/>
    <property type="project" value="InterPro"/>
</dbReference>
<feature type="domain" description="CheC-like protein" evidence="8">
    <location>
        <begin position="26"/>
        <end position="61"/>
    </location>
</feature>
<dbReference type="InterPro" id="IPR007597">
    <property type="entry name" value="CheC"/>
</dbReference>
<feature type="domain" description="Flagellar motor switch protein FliN-like C-terminal" evidence="7">
    <location>
        <begin position="477"/>
        <end position="544"/>
    </location>
</feature>
<sequence>MPEQHTKGDTSTIVLEKENEHLTPQECDILGEIANISFGSASTVLSTILNRQVSITAPRIELVDLYDSRDVEVPHVVLNIHFTKGLDMENLLVLKQDVALSIADLMMMGTGEVEDGKELGELELSAVQEAMNQMMGFAATSMSEFFQDTVDMSPPTIKVVKLSEEMEKISEIDGNHTIVKVSFDLKIDNLVNSKLVQIVSVEHAKQMVNKLMQLSGGVEETDEPAEVVETEIVEEQVEKEHLTQEEKDVLGEIANISIGSASTVLSTLLNQPVTISTPNVEAINVRHYDGVPVPFVILNVDFVEGLKNENVFVFTKDVALTMVDLMMMGTGEVDPEKELTELELSGIKEIMNQMMGHAATAMSEMFQEKMDMTPPNVKFVTLKEEMEYLGESMEVDELVQITFNLEIGDLLQSKMYQILPISEAKEMVRRLLYPMVEEEEIATEKIEEEKIVEPVVQPIEFKEVKQMEPVYMDTSILQNVEMNVKFVFGSTVKTIQDILSLQENEAVVLDEDIDEPIRIYVNDVLVAYGELVNVDGFFGVKVTKSL</sequence>
<feature type="domain" description="CheC-like protein" evidence="8">
    <location>
        <begin position="343"/>
        <end position="378"/>
    </location>
</feature>
<dbReference type="InterPro" id="IPR051469">
    <property type="entry name" value="FliN/MopA/SpaO"/>
</dbReference>
<comment type="similarity">
    <text evidence="2">Belongs to the FliN/MopA/SpaO family.</text>
</comment>
<dbReference type="InterPro" id="IPR036429">
    <property type="entry name" value="SpoA-like_sf"/>
</dbReference>
<dbReference type="InterPro" id="IPR028976">
    <property type="entry name" value="CheC-like_sf"/>
</dbReference>
<dbReference type="SUPFAM" id="SSF103039">
    <property type="entry name" value="CheC-like"/>
    <property type="match status" value="2"/>
</dbReference>
<dbReference type="GO" id="GO:0009425">
    <property type="term" value="C:bacterial-type flagellum basal body"/>
    <property type="evidence" value="ECO:0007669"/>
    <property type="project" value="InterPro"/>
</dbReference>
<dbReference type="GO" id="GO:0071973">
    <property type="term" value="P:bacterial-type flagellum-dependent cell motility"/>
    <property type="evidence" value="ECO:0007669"/>
    <property type="project" value="InterPro"/>
</dbReference>
<dbReference type="RefSeq" id="WP_001115013.1">
    <property type="nucleotide sequence ID" value="NZ_JH792025.1"/>
</dbReference>
<dbReference type="NCBIfam" id="NF005275">
    <property type="entry name" value="PRK06782.1"/>
    <property type="match status" value="1"/>
</dbReference>
<dbReference type="Gene3D" id="3.40.1550.10">
    <property type="entry name" value="CheC-like"/>
    <property type="match status" value="2"/>
</dbReference>
<dbReference type="GO" id="GO:0006935">
    <property type="term" value="P:chemotaxis"/>
    <property type="evidence" value="ECO:0007669"/>
    <property type="project" value="UniProtKB-KW"/>
</dbReference>
<dbReference type="PRINTS" id="PR00956">
    <property type="entry name" value="FLGMOTORFLIN"/>
</dbReference>
<keyword evidence="3" id="KW-1003">Cell membrane</keyword>
<gene>
    <name evidence="9" type="ORF">IIA_01437</name>
</gene>
<evidence type="ECO:0000256" key="6">
    <source>
        <dbReference type="ARBA" id="ARBA00023136"/>
    </source>
</evidence>
<evidence type="ECO:0000256" key="1">
    <source>
        <dbReference type="ARBA" id="ARBA00004413"/>
    </source>
</evidence>
<feature type="domain" description="CheC-like protein" evidence="8">
    <location>
        <begin position="122"/>
        <end position="158"/>
    </location>
</feature>
<reference evidence="9" key="1">
    <citation type="submission" date="2012-04" db="EMBL/GenBank/DDBJ databases">
        <title>The Genome Sequence of Bacillus cereus VD014.</title>
        <authorList>
            <consortium name="The Broad Institute Genome Sequencing Platform"/>
            <consortium name="The Broad Institute Genome Sequencing Center for Infectious Disease"/>
            <person name="Feldgarden M."/>
            <person name="Van der Auwera G.A."/>
            <person name="Mahillon J."/>
            <person name="Duprez V."/>
            <person name="Timmery S."/>
            <person name="Mattelet C."/>
            <person name="Dierick K."/>
            <person name="Sun M."/>
            <person name="Yu Z."/>
            <person name="Zhu L."/>
            <person name="Hu X."/>
            <person name="Shank E.B."/>
            <person name="Swiecicka I."/>
            <person name="Hansen B.M."/>
            <person name="Andrup L."/>
            <person name="Young S.K."/>
            <person name="Zeng Q."/>
            <person name="Gargeya S."/>
            <person name="Fitzgerald M."/>
            <person name="Haas B."/>
            <person name="Abouelleil A."/>
            <person name="Alvarado L."/>
            <person name="Arachchi H.M."/>
            <person name="Berlin A."/>
            <person name="Chapman S.B."/>
            <person name="Goldberg J."/>
            <person name="Griggs A."/>
            <person name="Gujja S."/>
            <person name="Hansen M."/>
            <person name="Howarth C."/>
            <person name="Imamovic A."/>
            <person name="Larimer J."/>
            <person name="McCowen C."/>
            <person name="Montmayeur A."/>
            <person name="Murphy C."/>
            <person name="Neiman D."/>
            <person name="Pearson M."/>
            <person name="Priest M."/>
            <person name="Roberts A."/>
            <person name="Saif S."/>
            <person name="Shea T."/>
            <person name="Sisk P."/>
            <person name="Sykes S."/>
            <person name="Wortman J."/>
            <person name="Nusbaum C."/>
            <person name="Birren B."/>
        </authorList>
    </citation>
    <scope>NUCLEOTIDE SEQUENCE</scope>
    <source>
        <strain evidence="9">VD014</strain>
    </source>
</reference>
<dbReference type="CDD" id="cd17907">
    <property type="entry name" value="FliY_FliN-Y"/>
    <property type="match status" value="2"/>
</dbReference>
<accession>A0A9W5NRC4</accession>
<dbReference type="GO" id="GO:0005886">
    <property type="term" value="C:plasma membrane"/>
    <property type="evidence" value="ECO:0007669"/>
    <property type="project" value="UniProtKB-SubCell"/>
</dbReference>
<dbReference type="FunFam" id="3.40.1550.10:FF:000003">
    <property type="entry name" value="Flagellar motor switch phosphatase FliY"/>
    <property type="match status" value="2"/>
</dbReference>
<dbReference type="SUPFAM" id="SSF101801">
    <property type="entry name" value="Surface presentation of antigens (SPOA)"/>
    <property type="match status" value="1"/>
</dbReference>
<dbReference type="Proteomes" id="UP000006607">
    <property type="component" value="Unassembled WGS sequence"/>
</dbReference>
<dbReference type="FunFam" id="2.30.330.10:FF:000005">
    <property type="entry name" value="Flagellar motor switch protein"/>
    <property type="match status" value="1"/>
</dbReference>
<dbReference type="PANTHER" id="PTHR43484">
    <property type="match status" value="1"/>
</dbReference>
<proteinExistence type="inferred from homology"/>
<comment type="subcellular location">
    <subcellularLocation>
        <location evidence="1">Cell membrane</location>
        <topology evidence="1">Peripheral membrane protein</topology>
        <orientation evidence="1">Cytoplasmic side</orientation>
    </subcellularLocation>
</comment>
<dbReference type="InterPro" id="IPR001172">
    <property type="entry name" value="FliN_T3SS_HrcQb"/>
</dbReference>
<keyword evidence="6" id="KW-0472">Membrane</keyword>
<dbReference type="Gene3D" id="2.30.330.10">
    <property type="entry name" value="SpoA-like"/>
    <property type="match status" value="1"/>
</dbReference>
<dbReference type="NCBIfam" id="NF005995">
    <property type="entry name" value="PRK08119.1"/>
    <property type="match status" value="1"/>
</dbReference>